<dbReference type="Pfam" id="PF20133">
    <property type="entry name" value="HHL1-like"/>
    <property type="match status" value="1"/>
</dbReference>
<accession>A0A7S1BD17</accession>
<dbReference type="PANTHER" id="PTHR48191">
    <property type="entry name" value="PROTEIN HHL1 CHLOROPLASTIC"/>
    <property type="match status" value="1"/>
</dbReference>
<sequence length="217" mass="23772">MSAKMNIASVLLAILAVADRAAAYSTFLPSARQISPPAAPARPLRRGQLEMKKGKPPVNMRSQFKQREQMQEQREAMVDSQRAGPDGLPVFNLYVRSKKAQMWYPCGSFKGDERSKALAQTYKDDGFMSNMAKNQLDSGVSGSLATDERKLLGSIVRGYPQLKKAVSGGKDGGGVDWGYKLAFEGLSKEQAEMNIVVPKKREGGVVEGFKDMFGMND</sequence>
<gene>
    <name evidence="3" type="ORF">CHYS00102_LOCUS10391</name>
</gene>
<dbReference type="EMBL" id="HBFR01014230">
    <property type="protein sequence ID" value="CAD8883196.1"/>
    <property type="molecule type" value="Transcribed_RNA"/>
</dbReference>
<proteinExistence type="predicted"/>
<feature type="region of interest" description="Disordered" evidence="1">
    <location>
        <begin position="35"/>
        <end position="57"/>
    </location>
</feature>
<dbReference type="PANTHER" id="PTHR48191:SF2">
    <property type="entry name" value="PROTEIN HHL1, CHLOROPLASTIC"/>
    <property type="match status" value="1"/>
</dbReference>
<evidence type="ECO:0000256" key="1">
    <source>
        <dbReference type="SAM" id="MobiDB-lite"/>
    </source>
</evidence>
<evidence type="ECO:0000256" key="2">
    <source>
        <dbReference type="SAM" id="SignalP"/>
    </source>
</evidence>
<dbReference type="AlphaFoldDB" id="A0A7S1BD17"/>
<organism evidence="3">
    <name type="scientific">Corethron hystrix</name>
    <dbReference type="NCBI Taxonomy" id="216773"/>
    <lineage>
        <taxon>Eukaryota</taxon>
        <taxon>Sar</taxon>
        <taxon>Stramenopiles</taxon>
        <taxon>Ochrophyta</taxon>
        <taxon>Bacillariophyta</taxon>
        <taxon>Coscinodiscophyceae</taxon>
        <taxon>Corethrophycidae</taxon>
        <taxon>Corethrales</taxon>
        <taxon>Corethraceae</taxon>
        <taxon>Corethron</taxon>
    </lineage>
</organism>
<evidence type="ECO:0000313" key="3">
    <source>
        <dbReference type="EMBL" id="CAD8883196.1"/>
    </source>
</evidence>
<reference evidence="3" key="1">
    <citation type="submission" date="2021-01" db="EMBL/GenBank/DDBJ databases">
        <authorList>
            <person name="Corre E."/>
            <person name="Pelletier E."/>
            <person name="Niang G."/>
            <person name="Scheremetjew M."/>
            <person name="Finn R."/>
            <person name="Kale V."/>
            <person name="Holt S."/>
            <person name="Cochrane G."/>
            <person name="Meng A."/>
            <person name="Brown T."/>
            <person name="Cohen L."/>
        </authorList>
    </citation>
    <scope>NUCLEOTIDE SEQUENCE</scope>
    <source>
        <strain evidence="3">308</strain>
    </source>
</reference>
<keyword evidence="2" id="KW-0732">Signal</keyword>
<dbReference type="InterPro" id="IPR045388">
    <property type="entry name" value="HHL1-like"/>
</dbReference>
<protein>
    <submittedName>
        <fullName evidence="3">Uncharacterized protein</fullName>
    </submittedName>
</protein>
<feature type="chain" id="PRO_5031007769" evidence="2">
    <location>
        <begin position="24"/>
        <end position="217"/>
    </location>
</feature>
<name>A0A7S1BD17_9STRA</name>
<feature type="signal peptide" evidence="2">
    <location>
        <begin position="1"/>
        <end position="23"/>
    </location>
</feature>